<evidence type="ECO:0000259" key="8">
    <source>
        <dbReference type="PROSITE" id="PS50928"/>
    </source>
</evidence>
<evidence type="ECO:0000256" key="2">
    <source>
        <dbReference type="ARBA" id="ARBA00022448"/>
    </source>
</evidence>
<proteinExistence type="inferred from homology"/>
<dbReference type="InterPro" id="IPR035906">
    <property type="entry name" value="MetI-like_sf"/>
</dbReference>
<dbReference type="EMBL" id="JAGIZB010000001">
    <property type="protein sequence ID" value="MBP0443172.1"/>
    <property type="molecule type" value="Genomic_DNA"/>
</dbReference>
<dbReference type="Gene3D" id="1.10.3720.10">
    <property type="entry name" value="MetI-like"/>
    <property type="match status" value="1"/>
</dbReference>
<dbReference type="Proteomes" id="UP000681594">
    <property type="component" value="Unassembled WGS sequence"/>
</dbReference>
<dbReference type="PANTHER" id="PTHR43163:SF8">
    <property type="entry name" value="D,D-DIPEPTIDE TRANSPORT SYSTEM PERMEASE PROTEIN DDPB-RELATED"/>
    <property type="match status" value="1"/>
</dbReference>
<keyword evidence="10" id="KW-1185">Reference proteome</keyword>
<comment type="similarity">
    <text evidence="7">Belongs to the binding-protein-dependent transport system permease family.</text>
</comment>
<dbReference type="SUPFAM" id="SSF161098">
    <property type="entry name" value="MetI-like"/>
    <property type="match status" value="1"/>
</dbReference>
<name>A0ABS4A837_9PROT</name>
<evidence type="ECO:0000256" key="5">
    <source>
        <dbReference type="ARBA" id="ARBA00022989"/>
    </source>
</evidence>
<dbReference type="Pfam" id="PF00528">
    <property type="entry name" value="BPD_transp_1"/>
    <property type="match status" value="1"/>
</dbReference>
<dbReference type="PANTHER" id="PTHR43163">
    <property type="entry name" value="DIPEPTIDE TRANSPORT SYSTEM PERMEASE PROTEIN DPPB-RELATED"/>
    <property type="match status" value="1"/>
</dbReference>
<evidence type="ECO:0000256" key="3">
    <source>
        <dbReference type="ARBA" id="ARBA00022475"/>
    </source>
</evidence>
<evidence type="ECO:0000256" key="4">
    <source>
        <dbReference type="ARBA" id="ARBA00022692"/>
    </source>
</evidence>
<keyword evidence="6 7" id="KW-0472">Membrane</keyword>
<feature type="domain" description="ABC transmembrane type-1" evidence="8">
    <location>
        <begin position="101"/>
        <end position="332"/>
    </location>
</feature>
<feature type="transmembrane region" description="Helical" evidence="7">
    <location>
        <begin position="263"/>
        <end position="289"/>
    </location>
</feature>
<feature type="transmembrane region" description="Helical" evidence="7">
    <location>
        <begin position="140"/>
        <end position="165"/>
    </location>
</feature>
<dbReference type="InterPro" id="IPR000515">
    <property type="entry name" value="MetI-like"/>
</dbReference>
<comment type="subcellular location">
    <subcellularLocation>
        <location evidence="1 7">Cell membrane</location>
        <topology evidence="1 7">Multi-pass membrane protein</topology>
    </subcellularLocation>
</comment>
<feature type="transmembrane region" description="Helical" evidence="7">
    <location>
        <begin position="12"/>
        <end position="32"/>
    </location>
</feature>
<feature type="transmembrane region" description="Helical" evidence="7">
    <location>
        <begin position="205"/>
        <end position="225"/>
    </location>
</feature>
<dbReference type="Pfam" id="PF19300">
    <property type="entry name" value="BPD_transp_1_N"/>
    <property type="match status" value="1"/>
</dbReference>
<comment type="caution">
    <text evidence="9">The sequence shown here is derived from an EMBL/GenBank/DDBJ whole genome shotgun (WGS) entry which is preliminary data.</text>
</comment>
<keyword evidence="5 7" id="KW-1133">Transmembrane helix</keyword>
<dbReference type="InterPro" id="IPR045621">
    <property type="entry name" value="BPD_transp_1_N"/>
</dbReference>
<dbReference type="RefSeq" id="WP_209377729.1">
    <property type="nucleotide sequence ID" value="NZ_JAGIZB010000001.1"/>
</dbReference>
<feature type="transmembrane region" description="Helical" evidence="7">
    <location>
        <begin position="107"/>
        <end position="128"/>
    </location>
</feature>
<keyword evidence="2 7" id="KW-0813">Transport</keyword>
<protein>
    <submittedName>
        <fullName evidence="9">ABC transporter permease</fullName>
    </submittedName>
</protein>
<reference evidence="9 10" key="1">
    <citation type="submission" date="2021-03" db="EMBL/GenBank/DDBJ databases">
        <authorList>
            <person name="So Y."/>
        </authorList>
    </citation>
    <scope>NUCLEOTIDE SEQUENCE [LARGE SCALE GENOMIC DNA]</scope>
    <source>
        <strain evidence="9 10">SSH11</strain>
    </source>
</reference>
<sequence>MILLKARLGALAATAASIPITLLGLAVVTFFIGRVVPIDPVLAVVGDRAPADVVERARIEMGLDQPLYVQFWRYLTDILSGNLGRSVMTSNSVWEDIARFFPATFELATLAIIVSAILGIGLGVLAATRQGSWVDQAVRIFCLAGHSLPIFVLGLISLLVFYAWLGWLPGPGRQGIVYQDMVEPITGILTLDAALANDWPAFWDAVLHLIQPAGILAFFSLAYIARMTRAFMLAELRSEYVTTARAKGLSNARIIWRHAFRNTLVPLVTVIFLTYAGLLEGAVLTETIFAWPGLGQYLTVSLLNADMNAVLGATLVVGLIYVVLNLLADLLYRLMDPRTR</sequence>
<gene>
    <name evidence="9" type="ORF">J8J14_00140</name>
</gene>
<evidence type="ECO:0000256" key="6">
    <source>
        <dbReference type="ARBA" id="ARBA00023136"/>
    </source>
</evidence>
<dbReference type="CDD" id="cd06261">
    <property type="entry name" value="TM_PBP2"/>
    <property type="match status" value="1"/>
</dbReference>
<evidence type="ECO:0000313" key="9">
    <source>
        <dbReference type="EMBL" id="MBP0443172.1"/>
    </source>
</evidence>
<dbReference type="PROSITE" id="PS50928">
    <property type="entry name" value="ABC_TM1"/>
    <property type="match status" value="1"/>
</dbReference>
<evidence type="ECO:0000256" key="1">
    <source>
        <dbReference type="ARBA" id="ARBA00004651"/>
    </source>
</evidence>
<keyword evidence="3" id="KW-1003">Cell membrane</keyword>
<accession>A0ABS4A837</accession>
<keyword evidence="4 7" id="KW-0812">Transmembrane</keyword>
<feature type="transmembrane region" description="Helical" evidence="7">
    <location>
        <begin position="309"/>
        <end position="332"/>
    </location>
</feature>
<evidence type="ECO:0000256" key="7">
    <source>
        <dbReference type="RuleBase" id="RU363032"/>
    </source>
</evidence>
<organism evidence="9 10">
    <name type="scientific">Pararoseomonas baculiformis</name>
    <dbReference type="NCBI Taxonomy" id="2820812"/>
    <lineage>
        <taxon>Bacteria</taxon>
        <taxon>Pseudomonadati</taxon>
        <taxon>Pseudomonadota</taxon>
        <taxon>Alphaproteobacteria</taxon>
        <taxon>Acetobacterales</taxon>
        <taxon>Acetobacteraceae</taxon>
        <taxon>Pararoseomonas</taxon>
    </lineage>
</organism>
<evidence type="ECO:0000313" key="10">
    <source>
        <dbReference type="Proteomes" id="UP000681594"/>
    </source>
</evidence>